<dbReference type="Gene3D" id="3.75.10.10">
    <property type="entry name" value="L-arginine/glycine Amidinotransferase, Chain A"/>
    <property type="match status" value="1"/>
</dbReference>
<dbReference type="STRING" id="282676.B6F84_10880"/>
<dbReference type="GeneID" id="41591435"/>
<dbReference type="GO" id="GO:0003743">
    <property type="term" value="F:translation initiation factor activity"/>
    <property type="evidence" value="ECO:0007669"/>
    <property type="project" value="UniProtKB-UniRule"/>
</dbReference>
<dbReference type="NCBIfam" id="NF003126">
    <property type="entry name" value="PRK04046.1-1"/>
    <property type="match status" value="1"/>
</dbReference>
<gene>
    <name evidence="3" type="primary">eif6</name>
    <name evidence="4" type="ORF">B6F84_10880</name>
</gene>
<evidence type="ECO:0000256" key="3">
    <source>
        <dbReference type="HAMAP-Rule" id="MF_00032"/>
    </source>
</evidence>
<dbReference type="KEGG" id="aman:B6F84_10880"/>
<name>A0A1W6K206_9CREN</name>
<keyword evidence="5" id="KW-1185">Reference proteome</keyword>
<dbReference type="Pfam" id="PF01912">
    <property type="entry name" value="eIF-6"/>
    <property type="match status" value="1"/>
</dbReference>
<dbReference type="InterPro" id="IPR002769">
    <property type="entry name" value="eIF6"/>
</dbReference>
<dbReference type="GO" id="GO:0043022">
    <property type="term" value="F:ribosome binding"/>
    <property type="evidence" value="ECO:0007669"/>
    <property type="project" value="InterPro"/>
</dbReference>
<protein>
    <recommendedName>
        <fullName evidence="3">Translation initiation factor 6</fullName>
        <shortName evidence="3">aIF-6</shortName>
    </recommendedName>
</protein>
<dbReference type="SUPFAM" id="SSF55909">
    <property type="entry name" value="Pentein"/>
    <property type="match status" value="1"/>
</dbReference>
<dbReference type="HAMAP" id="MF_00032">
    <property type="entry name" value="eIF_6"/>
    <property type="match status" value="1"/>
</dbReference>
<dbReference type="AlphaFoldDB" id="A0A1W6K206"/>
<dbReference type="RefSeq" id="WP_148692263.1">
    <property type="nucleotide sequence ID" value="NZ_CP020477.1"/>
</dbReference>
<dbReference type="GO" id="GO:0042256">
    <property type="term" value="P:cytosolic ribosome assembly"/>
    <property type="evidence" value="ECO:0007669"/>
    <property type="project" value="InterPro"/>
</dbReference>
<dbReference type="Proteomes" id="UP000193404">
    <property type="component" value="Chromosome"/>
</dbReference>
<keyword evidence="2 3" id="KW-0648">Protein biosynthesis</keyword>
<dbReference type="SMART" id="SM00654">
    <property type="entry name" value="eIF6"/>
    <property type="match status" value="1"/>
</dbReference>
<evidence type="ECO:0000256" key="2">
    <source>
        <dbReference type="ARBA" id="ARBA00022917"/>
    </source>
</evidence>
<reference evidence="4 5" key="1">
    <citation type="submission" date="2017-03" db="EMBL/GenBank/DDBJ databases">
        <title>Sulfur activation and transportation mechanism of thermophilic Archaea Acidianus manzaensis YN-25.</title>
        <authorList>
            <person name="Ma Y."/>
            <person name="Yang Y."/>
            <person name="Xia J."/>
        </authorList>
    </citation>
    <scope>NUCLEOTIDE SEQUENCE [LARGE SCALE GENOMIC DNA]</scope>
    <source>
        <strain evidence="4 5">YN-25</strain>
    </source>
</reference>
<dbReference type="PIRSF" id="PIRSF006413">
    <property type="entry name" value="IF-6"/>
    <property type="match status" value="1"/>
</dbReference>
<evidence type="ECO:0000256" key="1">
    <source>
        <dbReference type="ARBA" id="ARBA00022540"/>
    </source>
</evidence>
<dbReference type="NCBIfam" id="TIGR00323">
    <property type="entry name" value="eIF-6"/>
    <property type="match status" value="1"/>
</dbReference>
<organism evidence="4 5">
    <name type="scientific">Acidianus manzaensis</name>
    <dbReference type="NCBI Taxonomy" id="282676"/>
    <lineage>
        <taxon>Archaea</taxon>
        <taxon>Thermoproteota</taxon>
        <taxon>Thermoprotei</taxon>
        <taxon>Sulfolobales</taxon>
        <taxon>Sulfolobaceae</taxon>
        <taxon>Acidianus</taxon>
    </lineage>
</organism>
<accession>A0A1W6K206</accession>
<dbReference type="EMBL" id="CP020477">
    <property type="protein sequence ID" value="ARM76474.1"/>
    <property type="molecule type" value="Genomic_DNA"/>
</dbReference>
<comment type="function">
    <text evidence="3">Binds to the 50S ribosomal subunit and prevents its association with the 30S ribosomal subunit to form the 70S initiation complex.</text>
</comment>
<comment type="similarity">
    <text evidence="3">Belongs to the eIF-6 family.</text>
</comment>
<sequence>MNLQRLSIFGTDNIGVYLFSNDKYTLVPKNLDTEAKKIIKENLETEIIETTIADSYLIGVFVSGNNNVILLPKNIREDELKTIKEAAKDIRVEVLNLNITALGNTILCNDYAALLYPEFSDYEMKEIKKVLEIDSIKKGRIANVSVVGSVGMITDKGGIVHIDATDDEVAELSNFFKVKIDIGTVNFGSAFIRSGLIANYKGVLVGSSTTGPEILRIQKALGD</sequence>
<dbReference type="PANTHER" id="PTHR10784">
    <property type="entry name" value="TRANSLATION INITIATION FACTOR 6"/>
    <property type="match status" value="1"/>
</dbReference>
<dbReference type="OrthoDB" id="33582at2157"/>
<keyword evidence="1 3" id="KW-0396">Initiation factor</keyword>
<proteinExistence type="inferred from homology"/>
<evidence type="ECO:0000313" key="5">
    <source>
        <dbReference type="Proteomes" id="UP000193404"/>
    </source>
</evidence>
<evidence type="ECO:0000313" key="4">
    <source>
        <dbReference type="EMBL" id="ARM76474.1"/>
    </source>
</evidence>